<protein>
    <recommendedName>
        <fullName evidence="1">CxC6 like cysteine cluster associated with KDZ domain-containing protein</fullName>
    </recommendedName>
</protein>
<name>A0AAD7EGH8_9AGAR</name>
<dbReference type="AlphaFoldDB" id="A0AAD7EGH8"/>
<proteinExistence type="predicted"/>
<evidence type="ECO:0000259" key="1">
    <source>
        <dbReference type="Pfam" id="PF18721"/>
    </source>
</evidence>
<dbReference type="Proteomes" id="UP001218218">
    <property type="component" value="Unassembled WGS sequence"/>
</dbReference>
<accession>A0AAD7EGH8</accession>
<sequence>MTAGVHDSITVHHLCCSVHDCTKPLPNQKLFFCHTHHNLLKKCYIFGCENKAKPGFRTCTIPSHRNFQHEVSEQHTAMFQLHSRLR</sequence>
<feature type="domain" description="CxC6 like cysteine cluster associated with KDZ" evidence="1">
    <location>
        <begin position="5"/>
        <end position="69"/>
    </location>
</feature>
<evidence type="ECO:0000313" key="3">
    <source>
        <dbReference type="Proteomes" id="UP001218218"/>
    </source>
</evidence>
<keyword evidence="3" id="KW-1185">Reference proteome</keyword>
<dbReference type="InterPro" id="IPR040898">
    <property type="entry name" value="CxC6"/>
</dbReference>
<organism evidence="2 3">
    <name type="scientific">Mycena albidolilacea</name>
    <dbReference type="NCBI Taxonomy" id="1033008"/>
    <lineage>
        <taxon>Eukaryota</taxon>
        <taxon>Fungi</taxon>
        <taxon>Dikarya</taxon>
        <taxon>Basidiomycota</taxon>
        <taxon>Agaricomycotina</taxon>
        <taxon>Agaricomycetes</taxon>
        <taxon>Agaricomycetidae</taxon>
        <taxon>Agaricales</taxon>
        <taxon>Marasmiineae</taxon>
        <taxon>Mycenaceae</taxon>
        <taxon>Mycena</taxon>
    </lineage>
</organism>
<dbReference type="EMBL" id="JARIHO010000054">
    <property type="protein sequence ID" value="KAJ7319282.1"/>
    <property type="molecule type" value="Genomic_DNA"/>
</dbReference>
<gene>
    <name evidence="2" type="ORF">DFH08DRAFT_713886</name>
</gene>
<reference evidence="2" key="1">
    <citation type="submission" date="2023-03" db="EMBL/GenBank/DDBJ databases">
        <title>Massive genome expansion in bonnet fungi (Mycena s.s.) driven by repeated elements and novel gene families across ecological guilds.</title>
        <authorList>
            <consortium name="Lawrence Berkeley National Laboratory"/>
            <person name="Harder C.B."/>
            <person name="Miyauchi S."/>
            <person name="Viragh M."/>
            <person name="Kuo A."/>
            <person name="Thoen E."/>
            <person name="Andreopoulos B."/>
            <person name="Lu D."/>
            <person name="Skrede I."/>
            <person name="Drula E."/>
            <person name="Henrissat B."/>
            <person name="Morin E."/>
            <person name="Kohler A."/>
            <person name="Barry K."/>
            <person name="LaButti K."/>
            <person name="Morin E."/>
            <person name="Salamov A."/>
            <person name="Lipzen A."/>
            <person name="Mereny Z."/>
            <person name="Hegedus B."/>
            <person name="Baldrian P."/>
            <person name="Stursova M."/>
            <person name="Weitz H."/>
            <person name="Taylor A."/>
            <person name="Grigoriev I.V."/>
            <person name="Nagy L.G."/>
            <person name="Martin F."/>
            <person name="Kauserud H."/>
        </authorList>
    </citation>
    <scope>NUCLEOTIDE SEQUENCE</scope>
    <source>
        <strain evidence="2">CBHHK002</strain>
    </source>
</reference>
<dbReference type="Pfam" id="PF18721">
    <property type="entry name" value="CxC6"/>
    <property type="match status" value="1"/>
</dbReference>
<comment type="caution">
    <text evidence="2">The sequence shown here is derived from an EMBL/GenBank/DDBJ whole genome shotgun (WGS) entry which is preliminary data.</text>
</comment>
<evidence type="ECO:0000313" key="2">
    <source>
        <dbReference type="EMBL" id="KAJ7319282.1"/>
    </source>
</evidence>